<feature type="domain" description="Carbohydrate-binding module family 96" evidence="5">
    <location>
        <begin position="6"/>
        <end position="169"/>
    </location>
</feature>
<dbReference type="Pfam" id="PF24517">
    <property type="entry name" value="CBM96"/>
    <property type="match status" value="1"/>
</dbReference>
<evidence type="ECO:0000256" key="3">
    <source>
        <dbReference type="ARBA" id="ARBA00022729"/>
    </source>
</evidence>
<comment type="caution">
    <text evidence="6">The sequence shown here is derived from an EMBL/GenBank/DDBJ whole genome shotgun (WGS) entry which is preliminary data.</text>
</comment>
<organism evidence="6 7">
    <name type="scientific">Microbispora maris</name>
    <dbReference type="NCBI Taxonomy" id="3144104"/>
    <lineage>
        <taxon>Bacteria</taxon>
        <taxon>Bacillati</taxon>
        <taxon>Actinomycetota</taxon>
        <taxon>Actinomycetes</taxon>
        <taxon>Streptosporangiales</taxon>
        <taxon>Streptosporangiaceae</taxon>
        <taxon>Microbispora</taxon>
    </lineage>
</organism>
<accession>A0ABV0B3H6</accession>
<sequence length="409" mass="42674">MTVDPTVDLSLQADTYVANYDSNVHADGYKLYAGSYYGDLERSYLNFDTAFLPGATVTQAQLSLFNWDAPQCVPFGSGIQARRVTSAWDPYTLTWNSQPTTTTEDAVTRRDAYSIEYCGDNGQGGIAVTWDATGIAQDWAAGRPRYGLQIRGADESAQNDWRTYDSSEAVAAYPGYAQAPKLTVTYTLPSSPTVGNLSITPATGNAVSSLTPTLHATVSDSASGSLRADYEIEHDPAYTAEGTGQIWAGSSAGVTSGNDAPAVVPAGKLRDGWHIRWRARATNTGASVSSAWSTWQTTTVNVPDPLLDQFQVTPSQVLSGETVTSTLTPALAARVTTPDAGASRVEFELEHDPADTAHGTGSIWTIGNAQAGTASSAAAGAAAAKAGQPAQTAESAVTGVTPAANAPTS</sequence>
<keyword evidence="7" id="KW-1185">Reference proteome</keyword>
<keyword evidence="3" id="KW-0732">Signal</keyword>
<dbReference type="InterPro" id="IPR055372">
    <property type="entry name" value="CBM96"/>
</dbReference>
<dbReference type="NCBIfam" id="NF033679">
    <property type="entry name" value="DNRLRE_dom"/>
    <property type="match status" value="1"/>
</dbReference>
<protein>
    <submittedName>
        <fullName evidence="6">DNRLRE domain-containing protein</fullName>
    </submittedName>
</protein>
<evidence type="ECO:0000256" key="1">
    <source>
        <dbReference type="ARBA" id="ARBA00004613"/>
    </source>
</evidence>
<dbReference type="RefSeq" id="WP_346231178.1">
    <property type="nucleotide sequence ID" value="NZ_JBDJAW010000130.1"/>
</dbReference>
<evidence type="ECO:0000256" key="4">
    <source>
        <dbReference type="SAM" id="MobiDB-lite"/>
    </source>
</evidence>
<dbReference type="Proteomes" id="UP001447516">
    <property type="component" value="Unassembled WGS sequence"/>
</dbReference>
<dbReference type="EMBL" id="JBDJAW010000130">
    <property type="protein sequence ID" value="MEN3541356.1"/>
    <property type="molecule type" value="Genomic_DNA"/>
</dbReference>
<evidence type="ECO:0000313" key="6">
    <source>
        <dbReference type="EMBL" id="MEN3541356.1"/>
    </source>
</evidence>
<gene>
    <name evidence="6" type="ORF">AAH991_40065</name>
</gene>
<evidence type="ECO:0000259" key="5">
    <source>
        <dbReference type="Pfam" id="PF24517"/>
    </source>
</evidence>
<evidence type="ECO:0000256" key="2">
    <source>
        <dbReference type="ARBA" id="ARBA00022525"/>
    </source>
</evidence>
<feature type="region of interest" description="Disordered" evidence="4">
    <location>
        <begin position="378"/>
        <end position="409"/>
    </location>
</feature>
<evidence type="ECO:0000313" key="7">
    <source>
        <dbReference type="Proteomes" id="UP001447516"/>
    </source>
</evidence>
<name>A0ABV0B3H6_9ACTN</name>
<proteinExistence type="predicted"/>
<reference evidence="6 7" key="1">
    <citation type="submission" date="2024-05" db="EMBL/GenBank/DDBJ databases">
        <title>Microbispora sp.ZYX-F-249.</title>
        <authorList>
            <person name="Xie H."/>
        </authorList>
    </citation>
    <scope>NUCLEOTIDE SEQUENCE [LARGE SCALE GENOMIC DNA]</scope>
    <source>
        <strain evidence="6 7">ZYX-F-249</strain>
    </source>
</reference>
<feature type="compositionally biased region" description="Low complexity" evidence="4">
    <location>
        <begin position="378"/>
        <end position="393"/>
    </location>
</feature>
<feature type="non-terminal residue" evidence="6">
    <location>
        <position position="409"/>
    </location>
</feature>
<keyword evidence="2" id="KW-0964">Secreted</keyword>
<comment type="subcellular location">
    <subcellularLocation>
        <location evidence="1">Secreted</location>
    </subcellularLocation>
</comment>